<dbReference type="EMBL" id="CP136890">
    <property type="protein sequence ID" value="WOK93197.1"/>
    <property type="molecule type" value="Genomic_DNA"/>
</dbReference>
<reference evidence="1 2" key="1">
    <citation type="submission" date="2023-10" db="EMBL/GenBank/DDBJ databases">
        <title>Chromosome-scale genome assembly provides insights into flower coloration mechanisms of Canna indica.</title>
        <authorList>
            <person name="Li C."/>
        </authorList>
    </citation>
    <scope>NUCLEOTIDE SEQUENCE [LARGE SCALE GENOMIC DNA]</scope>
    <source>
        <tissue evidence="1">Flower</tissue>
    </source>
</reference>
<dbReference type="AlphaFoldDB" id="A0AAQ3JQ14"/>
<protein>
    <submittedName>
        <fullName evidence="1">Uncharacterized protein</fullName>
    </submittedName>
</protein>
<keyword evidence="2" id="KW-1185">Reference proteome</keyword>
<evidence type="ECO:0000313" key="1">
    <source>
        <dbReference type="EMBL" id="WOK93197.1"/>
    </source>
</evidence>
<name>A0AAQ3JQ14_9LILI</name>
<dbReference type="Proteomes" id="UP001327560">
    <property type="component" value="Chromosome 1"/>
</dbReference>
<evidence type="ECO:0000313" key="2">
    <source>
        <dbReference type="Proteomes" id="UP001327560"/>
    </source>
</evidence>
<accession>A0AAQ3JQ14</accession>
<proteinExistence type="predicted"/>
<gene>
    <name evidence="1" type="ORF">Cni_G01891</name>
</gene>
<organism evidence="1 2">
    <name type="scientific">Canna indica</name>
    <name type="common">Indian-shot</name>
    <dbReference type="NCBI Taxonomy" id="4628"/>
    <lineage>
        <taxon>Eukaryota</taxon>
        <taxon>Viridiplantae</taxon>
        <taxon>Streptophyta</taxon>
        <taxon>Embryophyta</taxon>
        <taxon>Tracheophyta</taxon>
        <taxon>Spermatophyta</taxon>
        <taxon>Magnoliopsida</taxon>
        <taxon>Liliopsida</taxon>
        <taxon>Zingiberales</taxon>
        <taxon>Cannaceae</taxon>
        <taxon>Canna</taxon>
    </lineage>
</organism>
<sequence>MRFNSGKRNGLGLWKCFCLKNQESAMAAEEAEKKNIHGGQVNSSEEDGGVLRLKIVMSKTELKQLLSSMGKCCSGNTDEHCITAPQSLEQWAIVFQNRQLKRVEMVKNDERSGWMPALQSIPEEL</sequence>